<dbReference type="Proteomes" id="UP000285326">
    <property type="component" value="Unassembled WGS sequence"/>
</dbReference>
<name>A0A420IDL0_9PEZI</name>
<evidence type="ECO:0000256" key="1">
    <source>
        <dbReference type="SAM" id="MobiDB-lite"/>
    </source>
</evidence>
<protein>
    <submittedName>
        <fullName evidence="2">Uncharacterized protein</fullName>
    </submittedName>
</protein>
<dbReference type="AlphaFoldDB" id="A0A420IDL0"/>
<feature type="region of interest" description="Disordered" evidence="1">
    <location>
        <begin position="1"/>
        <end position="71"/>
    </location>
</feature>
<comment type="caution">
    <text evidence="2">The sequence shown here is derived from an EMBL/GenBank/DDBJ whole genome shotgun (WGS) entry which is preliminary data.</text>
</comment>
<feature type="compositionally biased region" description="Polar residues" evidence="1">
    <location>
        <begin position="8"/>
        <end position="44"/>
    </location>
</feature>
<accession>A0A420IDL0</accession>
<gene>
    <name evidence="2" type="ORF">GcM1_247096</name>
</gene>
<reference evidence="2 3" key="1">
    <citation type="journal article" date="2018" name="BMC Genomics">
        <title>Comparative genome analyses reveal sequence features reflecting distinct modes of host-adaptation between dicot and monocot powdery mildew.</title>
        <authorList>
            <person name="Wu Y."/>
            <person name="Ma X."/>
            <person name="Pan Z."/>
            <person name="Kale S.D."/>
            <person name="Song Y."/>
            <person name="King H."/>
            <person name="Zhang Q."/>
            <person name="Presley C."/>
            <person name="Deng X."/>
            <person name="Wei C.I."/>
            <person name="Xiao S."/>
        </authorList>
    </citation>
    <scope>NUCLEOTIDE SEQUENCE [LARGE SCALE GENOMIC DNA]</scope>
    <source>
        <strain evidence="2">UMSG1</strain>
    </source>
</reference>
<organism evidence="2 3">
    <name type="scientific">Golovinomyces cichoracearum</name>
    <dbReference type="NCBI Taxonomy" id="62708"/>
    <lineage>
        <taxon>Eukaryota</taxon>
        <taxon>Fungi</taxon>
        <taxon>Dikarya</taxon>
        <taxon>Ascomycota</taxon>
        <taxon>Pezizomycotina</taxon>
        <taxon>Leotiomycetes</taxon>
        <taxon>Erysiphales</taxon>
        <taxon>Erysiphaceae</taxon>
        <taxon>Golovinomyces</taxon>
    </lineage>
</organism>
<evidence type="ECO:0000313" key="3">
    <source>
        <dbReference type="Proteomes" id="UP000285326"/>
    </source>
</evidence>
<proteinExistence type="predicted"/>
<sequence length="88" mass="9748">MPTFIAPSITSDITRTNSGGSIESFRTASNSRDSSLRHPNNTMGNIGKENIGREEMILDEESGPSSRSVRTDDEFDIKSLIIRMEARD</sequence>
<dbReference type="EMBL" id="MCBS01024754">
    <property type="protein sequence ID" value="RKF72624.1"/>
    <property type="molecule type" value="Genomic_DNA"/>
</dbReference>
<evidence type="ECO:0000313" key="2">
    <source>
        <dbReference type="EMBL" id="RKF72624.1"/>
    </source>
</evidence>